<dbReference type="Proteomes" id="UP000009183">
    <property type="component" value="Chromosome 7"/>
</dbReference>
<name>D7TP25_VITVI</name>
<dbReference type="HOGENOM" id="CLU_2745252_0_0_1"/>
<sequence>MGEETIVAPQLYNSKACVYPMPLVQFLLTWKLLQHLGSSLMVLPKQNSRNATCWAFYSVTPGTRKVLIATE</sequence>
<evidence type="ECO:0000313" key="1">
    <source>
        <dbReference type="EMBL" id="CBI32248.3"/>
    </source>
</evidence>
<organism evidence="1 2">
    <name type="scientific">Vitis vinifera</name>
    <name type="common">Grape</name>
    <dbReference type="NCBI Taxonomy" id="29760"/>
    <lineage>
        <taxon>Eukaryota</taxon>
        <taxon>Viridiplantae</taxon>
        <taxon>Streptophyta</taxon>
        <taxon>Embryophyta</taxon>
        <taxon>Tracheophyta</taxon>
        <taxon>Spermatophyta</taxon>
        <taxon>Magnoliopsida</taxon>
        <taxon>eudicotyledons</taxon>
        <taxon>Gunneridae</taxon>
        <taxon>Pentapetalae</taxon>
        <taxon>rosids</taxon>
        <taxon>Vitales</taxon>
        <taxon>Vitaceae</taxon>
        <taxon>Viteae</taxon>
        <taxon>Vitis</taxon>
    </lineage>
</organism>
<gene>
    <name evidence="1" type="ordered locus">VIT_07s0104g01510</name>
</gene>
<accession>D7TP25</accession>
<keyword evidence="2" id="KW-1185">Reference proteome</keyword>
<protein>
    <submittedName>
        <fullName evidence="1">Uncharacterized protein</fullName>
    </submittedName>
</protein>
<reference evidence="2" key="1">
    <citation type="journal article" date="2007" name="Nature">
        <title>The grapevine genome sequence suggests ancestral hexaploidization in major angiosperm phyla.</title>
        <authorList>
            <consortium name="The French-Italian Public Consortium for Grapevine Genome Characterization."/>
            <person name="Jaillon O."/>
            <person name="Aury J.-M."/>
            <person name="Noel B."/>
            <person name="Policriti A."/>
            <person name="Clepet C."/>
            <person name="Casagrande A."/>
            <person name="Choisne N."/>
            <person name="Aubourg S."/>
            <person name="Vitulo N."/>
            <person name="Jubin C."/>
            <person name="Vezzi A."/>
            <person name="Legeai F."/>
            <person name="Hugueney P."/>
            <person name="Dasilva C."/>
            <person name="Horner D."/>
            <person name="Mica E."/>
            <person name="Jublot D."/>
            <person name="Poulain J."/>
            <person name="Bruyere C."/>
            <person name="Billault A."/>
            <person name="Segurens B."/>
            <person name="Gouyvenoux M."/>
            <person name="Ugarte E."/>
            <person name="Cattonaro F."/>
            <person name="Anthouard V."/>
            <person name="Vico V."/>
            <person name="Del Fabbro C."/>
            <person name="Alaux M."/>
            <person name="Di Gaspero G."/>
            <person name="Dumas V."/>
            <person name="Felice N."/>
            <person name="Paillard S."/>
            <person name="Juman I."/>
            <person name="Moroldo M."/>
            <person name="Scalabrin S."/>
            <person name="Canaguier A."/>
            <person name="Le Clainche I."/>
            <person name="Malacrida G."/>
            <person name="Durand E."/>
            <person name="Pesole G."/>
            <person name="Laucou V."/>
            <person name="Chatelet P."/>
            <person name="Merdinoglu D."/>
            <person name="Delledonne M."/>
            <person name="Pezzotti M."/>
            <person name="Lecharny A."/>
            <person name="Scarpelli C."/>
            <person name="Artiguenave F."/>
            <person name="Pe M.E."/>
            <person name="Valle G."/>
            <person name="Morgante M."/>
            <person name="Caboche M."/>
            <person name="Adam-Blondon A.-F."/>
            <person name="Weissenbach J."/>
            <person name="Quetier F."/>
            <person name="Wincker P."/>
        </authorList>
    </citation>
    <scope>NUCLEOTIDE SEQUENCE [LARGE SCALE GENOMIC DNA]</scope>
    <source>
        <strain evidence="2">cv. Pinot noir / PN40024</strain>
    </source>
</reference>
<proteinExistence type="predicted"/>
<evidence type="ECO:0000313" key="2">
    <source>
        <dbReference type="Proteomes" id="UP000009183"/>
    </source>
</evidence>
<dbReference type="InParanoid" id="D7TP25"/>
<dbReference type="PaxDb" id="29760-VIT_07s0104g01510.t01"/>
<dbReference type="EMBL" id="FN596005">
    <property type="protein sequence ID" value="CBI32248.3"/>
    <property type="molecule type" value="Genomic_DNA"/>
</dbReference>
<dbReference type="AlphaFoldDB" id="D7TP25"/>